<sequence length="318" mass="34360">MKVAFVGKGGSGKTTLTSLFAAYLAASGRPVLAIDADINQHLAAALGASEEEAAALPTLGEHLLLLKDHLRGGNPRIASAEAMIKTTPPGRGSRLLRPFAEDAVLDRCFRMVNGVRLGVTGRFTEGDLGVACYHSKVGAAELLLNHFADEAGEYVVMDMTAGADAFASGLFTRFDVTFLVCEPTLRSVGVYRQYADYARDFGVRLAVVGNKVTDDEDAEFLRGQLGDALLCWLTGSGHVRATERGQVRPIETLEPGNVAALEKLVSTVDSVERDWVRYHRQAVQLHLRNARAWGNERTGRDLAEQVDPEFVPGTHARA</sequence>
<dbReference type="Gene3D" id="3.40.50.300">
    <property type="entry name" value="P-loop containing nucleotide triphosphate hydrolases"/>
    <property type="match status" value="1"/>
</dbReference>
<dbReference type="GO" id="GO:0005524">
    <property type="term" value="F:ATP binding"/>
    <property type="evidence" value="ECO:0007669"/>
    <property type="project" value="UniProtKB-KW"/>
</dbReference>
<dbReference type="GO" id="GO:0009898">
    <property type="term" value="C:cytoplasmic side of plasma membrane"/>
    <property type="evidence" value="ECO:0007669"/>
    <property type="project" value="TreeGrafter"/>
</dbReference>
<dbReference type="GO" id="GO:0051782">
    <property type="term" value="P:negative regulation of cell division"/>
    <property type="evidence" value="ECO:0007669"/>
    <property type="project" value="TreeGrafter"/>
</dbReference>
<evidence type="ECO:0000313" key="2">
    <source>
        <dbReference type="EMBL" id="TNC23227.1"/>
    </source>
</evidence>
<accession>A0A5C4LWY1</accession>
<dbReference type="GO" id="GO:0016887">
    <property type="term" value="F:ATP hydrolysis activity"/>
    <property type="evidence" value="ECO:0007669"/>
    <property type="project" value="TreeGrafter"/>
</dbReference>
<protein>
    <submittedName>
        <fullName evidence="2">ATP-binding protein</fullName>
    </submittedName>
</protein>
<comment type="caution">
    <text evidence="2">The sequence shown here is derived from an EMBL/GenBank/DDBJ whole genome shotgun (WGS) entry which is preliminary data.</text>
</comment>
<dbReference type="Pfam" id="PF01656">
    <property type="entry name" value="CbiA"/>
    <property type="match status" value="1"/>
</dbReference>
<dbReference type="RefSeq" id="WP_139098807.1">
    <property type="nucleotide sequence ID" value="NZ_VDFW01000021.1"/>
</dbReference>
<reference evidence="2 3" key="1">
    <citation type="submission" date="2019-06" db="EMBL/GenBank/DDBJ databases">
        <title>Amycolatopsis alkalitolerans sp. nov., isolated from Gastrodia elata Blume.</title>
        <authorList>
            <person name="Narsing Rao M.P."/>
            <person name="Li W.J."/>
        </authorList>
    </citation>
    <scope>NUCLEOTIDE SEQUENCE [LARGE SCALE GENOMIC DNA]</scope>
    <source>
        <strain evidence="2 3">SYSUP0005</strain>
    </source>
</reference>
<dbReference type="InterPro" id="IPR002586">
    <property type="entry name" value="CobQ/CobB/MinD/ParA_Nub-bd_dom"/>
</dbReference>
<dbReference type="PANTHER" id="PTHR43384:SF15">
    <property type="entry name" value="ATP-BINDING PROTEIN"/>
    <property type="match status" value="1"/>
</dbReference>
<dbReference type="GO" id="GO:0005829">
    <property type="term" value="C:cytosol"/>
    <property type="evidence" value="ECO:0007669"/>
    <property type="project" value="TreeGrafter"/>
</dbReference>
<keyword evidence="2" id="KW-0547">Nucleotide-binding</keyword>
<keyword evidence="3" id="KW-1185">Reference proteome</keyword>
<dbReference type="PANTHER" id="PTHR43384">
    <property type="entry name" value="SEPTUM SITE-DETERMINING PROTEIN MIND HOMOLOG, CHLOROPLASTIC-RELATED"/>
    <property type="match status" value="1"/>
</dbReference>
<dbReference type="OrthoDB" id="5192271at2"/>
<name>A0A5C4LWY1_9PSEU</name>
<keyword evidence="2" id="KW-0067">ATP-binding</keyword>
<proteinExistence type="predicted"/>
<dbReference type="Proteomes" id="UP000305546">
    <property type="component" value="Unassembled WGS sequence"/>
</dbReference>
<dbReference type="EMBL" id="VDFW01000021">
    <property type="protein sequence ID" value="TNC23227.1"/>
    <property type="molecule type" value="Genomic_DNA"/>
</dbReference>
<gene>
    <name evidence="2" type="ORF">FG385_22305</name>
</gene>
<dbReference type="InterPro" id="IPR050625">
    <property type="entry name" value="ParA/MinD_ATPase"/>
</dbReference>
<evidence type="ECO:0000259" key="1">
    <source>
        <dbReference type="Pfam" id="PF01656"/>
    </source>
</evidence>
<organism evidence="2 3">
    <name type="scientific">Amycolatopsis alkalitolerans</name>
    <dbReference type="NCBI Taxonomy" id="2547244"/>
    <lineage>
        <taxon>Bacteria</taxon>
        <taxon>Bacillati</taxon>
        <taxon>Actinomycetota</taxon>
        <taxon>Actinomycetes</taxon>
        <taxon>Pseudonocardiales</taxon>
        <taxon>Pseudonocardiaceae</taxon>
        <taxon>Amycolatopsis</taxon>
    </lineage>
</organism>
<feature type="domain" description="CobQ/CobB/MinD/ParA nucleotide binding" evidence="1">
    <location>
        <begin position="7"/>
        <end position="152"/>
    </location>
</feature>
<dbReference type="SUPFAM" id="SSF52540">
    <property type="entry name" value="P-loop containing nucleoside triphosphate hydrolases"/>
    <property type="match status" value="1"/>
</dbReference>
<dbReference type="AlphaFoldDB" id="A0A5C4LWY1"/>
<evidence type="ECO:0000313" key="3">
    <source>
        <dbReference type="Proteomes" id="UP000305546"/>
    </source>
</evidence>
<dbReference type="InterPro" id="IPR027417">
    <property type="entry name" value="P-loop_NTPase"/>
</dbReference>